<evidence type="ECO:0000313" key="3">
    <source>
        <dbReference type="Proteomes" id="UP001157017"/>
    </source>
</evidence>
<feature type="transmembrane region" description="Helical" evidence="1">
    <location>
        <begin position="29"/>
        <end position="48"/>
    </location>
</feature>
<feature type="transmembrane region" description="Helical" evidence="1">
    <location>
        <begin position="6"/>
        <end position="22"/>
    </location>
</feature>
<proteinExistence type="predicted"/>
<name>A0ABQ6JC33_9ACTN</name>
<sequence length="80" mass="8402">MTAGDAYLLNSFAAVFLGSAALRDGEFHILGTLIGVLTVGFGYNGLAILGAPTFFQYIFSGGLLVVAVALSTVARRYARR</sequence>
<evidence type="ECO:0000313" key="2">
    <source>
        <dbReference type="EMBL" id="GMA85740.1"/>
    </source>
</evidence>
<dbReference type="PANTHER" id="PTHR32196:SF72">
    <property type="entry name" value="RIBOSE IMPORT PERMEASE PROTEIN RBSC"/>
    <property type="match status" value="1"/>
</dbReference>
<dbReference type="EMBL" id="BSUZ01000001">
    <property type="protein sequence ID" value="GMA85740.1"/>
    <property type="molecule type" value="Genomic_DNA"/>
</dbReference>
<comment type="caution">
    <text evidence="2">The sequence shown here is derived from an EMBL/GenBank/DDBJ whole genome shotgun (WGS) entry which is preliminary data.</text>
</comment>
<dbReference type="Proteomes" id="UP001157017">
    <property type="component" value="Unassembled WGS sequence"/>
</dbReference>
<evidence type="ECO:0000256" key="1">
    <source>
        <dbReference type="SAM" id="Phobius"/>
    </source>
</evidence>
<gene>
    <name evidence="2" type="ORF">GCM10025868_09900</name>
</gene>
<evidence type="ECO:0008006" key="4">
    <source>
        <dbReference type="Google" id="ProtNLM"/>
    </source>
</evidence>
<keyword evidence="1" id="KW-1133">Transmembrane helix</keyword>
<accession>A0ABQ6JC33</accession>
<keyword evidence="3" id="KW-1185">Reference proteome</keyword>
<protein>
    <recommendedName>
        <fullName evidence="4">ABC transporter permease</fullName>
    </recommendedName>
</protein>
<dbReference type="PANTHER" id="PTHR32196">
    <property type="entry name" value="ABC TRANSPORTER PERMEASE PROTEIN YPHD-RELATED-RELATED"/>
    <property type="match status" value="1"/>
</dbReference>
<reference evidence="3" key="1">
    <citation type="journal article" date="2019" name="Int. J. Syst. Evol. Microbiol.">
        <title>The Global Catalogue of Microorganisms (GCM) 10K type strain sequencing project: providing services to taxonomists for standard genome sequencing and annotation.</title>
        <authorList>
            <consortium name="The Broad Institute Genomics Platform"/>
            <consortium name="The Broad Institute Genome Sequencing Center for Infectious Disease"/>
            <person name="Wu L."/>
            <person name="Ma J."/>
        </authorList>
    </citation>
    <scope>NUCLEOTIDE SEQUENCE [LARGE SCALE GENOMIC DNA]</scope>
    <source>
        <strain evidence="3">NBRC 108730</strain>
    </source>
</reference>
<organism evidence="2 3">
    <name type="scientific">Angustibacter aerolatus</name>
    <dbReference type="NCBI Taxonomy" id="1162965"/>
    <lineage>
        <taxon>Bacteria</taxon>
        <taxon>Bacillati</taxon>
        <taxon>Actinomycetota</taxon>
        <taxon>Actinomycetes</taxon>
        <taxon>Kineosporiales</taxon>
        <taxon>Kineosporiaceae</taxon>
    </lineage>
</organism>
<feature type="transmembrane region" description="Helical" evidence="1">
    <location>
        <begin position="54"/>
        <end position="74"/>
    </location>
</feature>
<keyword evidence="1" id="KW-0812">Transmembrane</keyword>
<keyword evidence="1" id="KW-0472">Membrane</keyword>